<dbReference type="InParanoid" id="A0A517SM71"/>
<gene>
    <name evidence="1" type="ORF">Pan44_52780</name>
</gene>
<evidence type="ECO:0000313" key="2">
    <source>
        <dbReference type="Proteomes" id="UP000315700"/>
    </source>
</evidence>
<organism evidence="1 2">
    <name type="scientific">Caulifigura coniformis</name>
    <dbReference type="NCBI Taxonomy" id="2527983"/>
    <lineage>
        <taxon>Bacteria</taxon>
        <taxon>Pseudomonadati</taxon>
        <taxon>Planctomycetota</taxon>
        <taxon>Planctomycetia</taxon>
        <taxon>Planctomycetales</taxon>
        <taxon>Planctomycetaceae</taxon>
        <taxon>Caulifigura</taxon>
    </lineage>
</organism>
<dbReference type="Proteomes" id="UP000315700">
    <property type="component" value="Chromosome"/>
</dbReference>
<dbReference type="Gene3D" id="3.40.50.150">
    <property type="entry name" value="Vaccinia Virus protein VP39"/>
    <property type="match status" value="1"/>
</dbReference>
<dbReference type="RefSeq" id="WP_145034583.1">
    <property type="nucleotide sequence ID" value="NZ_CP036271.1"/>
</dbReference>
<dbReference type="KEGG" id="ccos:Pan44_52780"/>
<dbReference type="AlphaFoldDB" id="A0A517SM71"/>
<proteinExistence type="predicted"/>
<dbReference type="OrthoDB" id="256730at2"/>
<evidence type="ECO:0008006" key="3">
    <source>
        <dbReference type="Google" id="ProtNLM"/>
    </source>
</evidence>
<sequence length="234" mass="26358">MMPGRQYALLPVAPVTGSNVPGLTSLYSRAGRGPYGDARYRGNCSGYLIRDLLRFYRSTTVLDLMRGSGTCGDACRELSLPYFEMDVKHGQDAADPASYAGLPMIDFAWAHPPYWRQIVYSDDPRCLSNAPTRDDFLDRMQTILRLAKGVLTPNGKIAVLIGNYSDRGRYQPLSHLLVERAIREGLWLACTEIIRWQHGNTSSRKQYRSSFIPGLHDTCLIFESLSTHERKPQP</sequence>
<dbReference type="InterPro" id="IPR029063">
    <property type="entry name" value="SAM-dependent_MTases_sf"/>
</dbReference>
<dbReference type="SUPFAM" id="SSF53335">
    <property type="entry name" value="S-adenosyl-L-methionine-dependent methyltransferases"/>
    <property type="match status" value="1"/>
</dbReference>
<dbReference type="EMBL" id="CP036271">
    <property type="protein sequence ID" value="QDT57211.1"/>
    <property type="molecule type" value="Genomic_DNA"/>
</dbReference>
<accession>A0A517SM71</accession>
<evidence type="ECO:0000313" key="1">
    <source>
        <dbReference type="EMBL" id="QDT57211.1"/>
    </source>
</evidence>
<keyword evidence="2" id="KW-1185">Reference proteome</keyword>
<reference evidence="1 2" key="1">
    <citation type="submission" date="2019-02" db="EMBL/GenBank/DDBJ databases">
        <title>Deep-cultivation of Planctomycetes and their phenomic and genomic characterization uncovers novel biology.</title>
        <authorList>
            <person name="Wiegand S."/>
            <person name="Jogler M."/>
            <person name="Boedeker C."/>
            <person name="Pinto D."/>
            <person name="Vollmers J."/>
            <person name="Rivas-Marin E."/>
            <person name="Kohn T."/>
            <person name="Peeters S.H."/>
            <person name="Heuer A."/>
            <person name="Rast P."/>
            <person name="Oberbeckmann S."/>
            <person name="Bunk B."/>
            <person name="Jeske O."/>
            <person name="Meyerdierks A."/>
            <person name="Storesund J.E."/>
            <person name="Kallscheuer N."/>
            <person name="Luecker S."/>
            <person name="Lage O.M."/>
            <person name="Pohl T."/>
            <person name="Merkel B.J."/>
            <person name="Hornburger P."/>
            <person name="Mueller R.-W."/>
            <person name="Bruemmer F."/>
            <person name="Labrenz M."/>
            <person name="Spormann A.M."/>
            <person name="Op den Camp H."/>
            <person name="Overmann J."/>
            <person name="Amann R."/>
            <person name="Jetten M.S.M."/>
            <person name="Mascher T."/>
            <person name="Medema M.H."/>
            <person name="Devos D.P."/>
            <person name="Kaster A.-K."/>
            <person name="Ovreas L."/>
            <person name="Rohde M."/>
            <person name="Galperin M.Y."/>
            <person name="Jogler C."/>
        </authorList>
    </citation>
    <scope>NUCLEOTIDE SEQUENCE [LARGE SCALE GENOMIC DNA]</scope>
    <source>
        <strain evidence="1 2">Pan44</strain>
    </source>
</reference>
<protein>
    <recommendedName>
        <fullName evidence="3">DNA methylase</fullName>
    </recommendedName>
</protein>
<name>A0A517SM71_9PLAN</name>